<name>A0AAV7IGX7_COTGL</name>
<organism evidence="1 2">
    <name type="scientific">Cotesia glomerata</name>
    <name type="common">Lepidopteran parasitic wasp</name>
    <name type="synonym">Apanteles glomeratus</name>
    <dbReference type="NCBI Taxonomy" id="32391"/>
    <lineage>
        <taxon>Eukaryota</taxon>
        <taxon>Metazoa</taxon>
        <taxon>Ecdysozoa</taxon>
        <taxon>Arthropoda</taxon>
        <taxon>Hexapoda</taxon>
        <taxon>Insecta</taxon>
        <taxon>Pterygota</taxon>
        <taxon>Neoptera</taxon>
        <taxon>Endopterygota</taxon>
        <taxon>Hymenoptera</taxon>
        <taxon>Apocrita</taxon>
        <taxon>Ichneumonoidea</taxon>
        <taxon>Braconidae</taxon>
        <taxon>Microgastrinae</taxon>
        <taxon>Cotesia</taxon>
    </lineage>
</organism>
<comment type="caution">
    <text evidence="1">The sequence shown here is derived from an EMBL/GenBank/DDBJ whole genome shotgun (WGS) entry which is preliminary data.</text>
</comment>
<sequence>MSCSVKISSKGWASSQQRRIGSLPEETNVLLSQPASPANPGSTVISTPTVIGTTTQVLIPQQQQLLLQQHQQQTLKTVQSKALAKSIATKKGEDTAKLLKYIDDNIIGKNGTFFGPFGRRKALLRLKLRASLAILCGFDANSSKWIIIAAIRIAWLRLDEKLYYY</sequence>
<dbReference type="AlphaFoldDB" id="A0AAV7IGX7"/>
<accession>A0AAV7IGX7</accession>
<dbReference type="Proteomes" id="UP000826195">
    <property type="component" value="Unassembled WGS sequence"/>
</dbReference>
<evidence type="ECO:0000313" key="2">
    <source>
        <dbReference type="Proteomes" id="UP000826195"/>
    </source>
</evidence>
<proteinExistence type="predicted"/>
<evidence type="ECO:0000313" key="1">
    <source>
        <dbReference type="EMBL" id="KAH0550373.1"/>
    </source>
</evidence>
<gene>
    <name evidence="1" type="ORF">KQX54_019021</name>
</gene>
<reference evidence="1 2" key="1">
    <citation type="journal article" date="2021" name="J. Hered.">
        <title>A chromosome-level genome assembly of the parasitoid wasp, Cotesia glomerata (Hymenoptera: Braconidae).</title>
        <authorList>
            <person name="Pinto B.J."/>
            <person name="Weis J.J."/>
            <person name="Gamble T."/>
            <person name="Ode P.J."/>
            <person name="Paul R."/>
            <person name="Zaspel J.M."/>
        </authorList>
    </citation>
    <scope>NUCLEOTIDE SEQUENCE [LARGE SCALE GENOMIC DNA]</scope>
    <source>
        <strain evidence="1">CgM1</strain>
    </source>
</reference>
<keyword evidence="2" id="KW-1185">Reference proteome</keyword>
<protein>
    <submittedName>
        <fullName evidence="1">Uncharacterized protein</fullName>
    </submittedName>
</protein>
<dbReference type="EMBL" id="JAHXZJ010001864">
    <property type="protein sequence ID" value="KAH0550373.1"/>
    <property type="molecule type" value="Genomic_DNA"/>
</dbReference>